<evidence type="ECO:0000313" key="3">
    <source>
        <dbReference type="Proteomes" id="UP000649289"/>
    </source>
</evidence>
<feature type="domain" description="Glycosyl transferase family 28 C-terminal" evidence="1">
    <location>
        <begin position="170"/>
        <end position="270"/>
    </location>
</feature>
<dbReference type="Pfam" id="PF04101">
    <property type="entry name" value="Glyco_tran_28_C"/>
    <property type="match status" value="1"/>
</dbReference>
<dbReference type="RefSeq" id="WP_191199555.1">
    <property type="nucleotide sequence ID" value="NZ_BAAAPA010000005.1"/>
</dbReference>
<keyword evidence="2" id="KW-0808">Transferase</keyword>
<evidence type="ECO:0000259" key="1">
    <source>
        <dbReference type="Pfam" id="PF04101"/>
    </source>
</evidence>
<accession>A0ABR8MGN8</accession>
<gene>
    <name evidence="2" type="ORF">IEZ25_11480</name>
</gene>
<keyword evidence="3" id="KW-1185">Reference proteome</keyword>
<dbReference type="Proteomes" id="UP000649289">
    <property type="component" value="Unassembled WGS sequence"/>
</dbReference>
<evidence type="ECO:0000313" key="2">
    <source>
        <dbReference type="EMBL" id="MBD3915236.1"/>
    </source>
</evidence>
<protein>
    <submittedName>
        <fullName evidence="2">Glycosyl transferase family 28</fullName>
    </submittedName>
</protein>
<sequence length="339" mass="36718">MTTLLVANDGGHLMQLHTLRPRLGVGEDVVWVTVRTPQTESMLAGERVHWMAPCPPRDLAAVARNAVAARKLFRLHDVRLVVSTGAALALSVLPQARLRGIETVYIESATRRDEPSLSGRAMAAMPGITTFSQSSDLDRGAWRYLASPWDLYEVTPTAPRPVRRMVVSLGTQEDYSFRRLLERLVPLVPEGTEVMWQTGCTDTTGLGIEGRARVPAEEMRAAIAHADVVVAHAGTGIALMALENGRFPILVPRRAKHGEHVDDHQLTIALDLALRDLCISRDADSLKARDLDAAAGHRVTKVADPPPLHISGVRIPRQRIGNGAAPAATAAVVAMVGDR</sequence>
<organism evidence="2 3">
    <name type="scientific">Nocardioides hwasunensis</name>
    <dbReference type="NCBI Taxonomy" id="397258"/>
    <lineage>
        <taxon>Bacteria</taxon>
        <taxon>Bacillati</taxon>
        <taxon>Actinomycetota</taxon>
        <taxon>Actinomycetes</taxon>
        <taxon>Propionibacteriales</taxon>
        <taxon>Nocardioidaceae</taxon>
        <taxon>Nocardioides</taxon>
    </lineage>
</organism>
<dbReference type="InterPro" id="IPR007235">
    <property type="entry name" value="Glyco_trans_28_C"/>
</dbReference>
<dbReference type="Gene3D" id="3.40.50.2000">
    <property type="entry name" value="Glycogen Phosphorylase B"/>
    <property type="match status" value="2"/>
</dbReference>
<dbReference type="GO" id="GO:0016740">
    <property type="term" value="F:transferase activity"/>
    <property type="evidence" value="ECO:0007669"/>
    <property type="project" value="UniProtKB-KW"/>
</dbReference>
<dbReference type="EMBL" id="JACXYY010000004">
    <property type="protein sequence ID" value="MBD3915236.1"/>
    <property type="molecule type" value="Genomic_DNA"/>
</dbReference>
<comment type="caution">
    <text evidence="2">The sequence shown here is derived from an EMBL/GenBank/DDBJ whole genome shotgun (WGS) entry which is preliminary data.</text>
</comment>
<dbReference type="SUPFAM" id="SSF53756">
    <property type="entry name" value="UDP-Glycosyltransferase/glycogen phosphorylase"/>
    <property type="match status" value="1"/>
</dbReference>
<proteinExistence type="predicted"/>
<name>A0ABR8MGN8_9ACTN</name>
<reference evidence="2 3" key="1">
    <citation type="submission" date="2020-09" db="EMBL/GenBank/DDBJ databases">
        <title>novel species in genus Nocardioides.</title>
        <authorList>
            <person name="Zhang G."/>
        </authorList>
    </citation>
    <scope>NUCLEOTIDE SEQUENCE [LARGE SCALE GENOMIC DNA]</scope>
    <source>
        <strain evidence="2 3">19197</strain>
    </source>
</reference>